<sequence length="181" mass="21765">MSTIDKQEPTRQKALQLFSYLYEFTRLKSSRPIYDIDDYEDVLWFYKIPREKECISPAYIETTEEVISNWLAIKRPKQPVLPRPPEIANNWFLETDLYNIQKTQKVEPQKSTPEAGKYNHFTQKNSTKNQTEICDNRNEKIAQKIHDKGKQWETPLCYWSTVQLPGYTYSKKKNAWWKRKY</sequence>
<name>A0A1F4UDJ2_UNCW3</name>
<organism evidence="1 2">
    <name type="scientific">candidate division WOR-3 bacterium RBG_13_43_14</name>
    <dbReference type="NCBI Taxonomy" id="1802590"/>
    <lineage>
        <taxon>Bacteria</taxon>
        <taxon>Bacteria division WOR-3</taxon>
    </lineage>
</organism>
<dbReference type="AlphaFoldDB" id="A0A1F4UDJ2"/>
<dbReference type="Proteomes" id="UP000177025">
    <property type="component" value="Unassembled WGS sequence"/>
</dbReference>
<evidence type="ECO:0000313" key="2">
    <source>
        <dbReference type="Proteomes" id="UP000177025"/>
    </source>
</evidence>
<accession>A0A1F4UDJ2</accession>
<dbReference type="EMBL" id="MEUM01000047">
    <property type="protein sequence ID" value="OGC42880.1"/>
    <property type="molecule type" value="Genomic_DNA"/>
</dbReference>
<evidence type="ECO:0000313" key="1">
    <source>
        <dbReference type="EMBL" id="OGC42880.1"/>
    </source>
</evidence>
<reference evidence="1 2" key="1">
    <citation type="journal article" date="2016" name="Nat. Commun.">
        <title>Thousands of microbial genomes shed light on interconnected biogeochemical processes in an aquifer system.</title>
        <authorList>
            <person name="Anantharaman K."/>
            <person name="Brown C.T."/>
            <person name="Hug L.A."/>
            <person name="Sharon I."/>
            <person name="Castelle C.J."/>
            <person name="Probst A.J."/>
            <person name="Thomas B.C."/>
            <person name="Singh A."/>
            <person name="Wilkins M.J."/>
            <person name="Karaoz U."/>
            <person name="Brodie E.L."/>
            <person name="Williams K.H."/>
            <person name="Hubbard S.S."/>
            <person name="Banfield J.F."/>
        </authorList>
    </citation>
    <scope>NUCLEOTIDE SEQUENCE [LARGE SCALE GENOMIC DNA]</scope>
</reference>
<proteinExistence type="predicted"/>
<gene>
    <name evidence="1" type="ORF">A2Y85_02315</name>
</gene>
<protein>
    <submittedName>
        <fullName evidence="1">Uncharacterized protein</fullName>
    </submittedName>
</protein>
<comment type="caution">
    <text evidence="1">The sequence shown here is derived from an EMBL/GenBank/DDBJ whole genome shotgun (WGS) entry which is preliminary data.</text>
</comment>